<keyword evidence="1" id="KW-0560">Oxidoreductase</keyword>
<protein>
    <submittedName>
        <fullName evidence="4">CoB--CoM heterodisulfide reductase subunit B</fullName>
    </submittedName>
</protein>
<feature type="domain" description="Cysteine-rich" evidence="2">
    <location>
        <begin position="2"/>
        <end position="81"/>
    </location>
</feature>
<proteinExistence type="predicted"/>
<feature type="domain" description="Cysteine-rich" evidence="2">
    <location>
        <begin position="121"/>
        <end position="213"/>
    </location>
</feature>
<evidence type="ECO:0000256" key="1">
    <source>
        <dbReference type="ARBA" id="ARBA00023002"/>
    </source>
</evidence>
<evidence type="ECO:0000313" key="3">
    <source>
        <dbReference type="EMBL" id="HGE66262.1"/>
    </source>
</evidence>
<name>A0A7C4W449_9EURY</name>
<gene>
    <name evidence="4" type="ORF">ENT89_07685</name>
    <name evidence="3" type="ORF">ENX77_03945</name>
</gene>
<accession>A0A7C4W449</accession>
<dbReference type="AlphaFoldDB" id="A0A7C4W449"/>
<dbReference type="PANTHER" id="PTHR42947:SF1">
    <property type="entry name" value="COB--COM HETERODISULFIDE REDUCTASE SUBUNIT B 1"/>
    <property type="match status" value="1"/>
</dbReference>
<dbReference type="InterPro" id="IPR004017">
    <property type="entry name" value="Cys_rich_dom"/>
</dbReference>
<dbReference type="EMBL" id="DTAK01000068">
    <property type="protein sequence ID" value="HGU59995.1"/>
    <property type="molecule type" value="Genomic_DNA"/>
</dbReference>
<comment type="caution">
    <text evidence="4">The sequence shown here is derived from an EMBL/GenBank/DDBJ whole genome shotgun (WGS) entry which is preliminary data.</text>
</comment>
<dbReference type="InterPro" id="IPR051278">
    <property type="entry name" value="HdrB/HdrD_reductase"/>
</dbReference>
<dbReference type="EMBL" id="DTPI01000028">
    <property type="protein sequence ID" value="HGE66262.1"/>
    <property type="molecule type" value="Genomic_DNA"/>
</dbReference>
<organism evidence="4">
    <name type="scientific">Geoglobus ahangari</name>
    <dbReference type="NCBI Taxonomy" id="113653"/>
    <lineage>
        <taxon>Archaea</taxon>
        <taxon>Methanobacteriati</taxon>
        <taxon>Methanobacteriota</taxon>
        <taxon>Archaeoglobi</taxon>
        <taxon>Archaeoglobales</taxon>
        <taxon>Archaeoglobaceae</taxon>
        <taxon>Geoglobus</taxon>
    </lineage>
</organism>
<evidence type="ECO:0000313" key="4">
    <source>
        <dbReference type="EMBL" id="HGU59995.1"/>
    </source>
</evidence>
<dbReference type="PANTHER" id="PTHR42947">
    <property type="entry name" value="COB--COM HETERODISULFIDE REDUCTASE SUBUNIT B 1"/>
    <property type="match status" value="1"/>
</dbReference>
<evidence type="ECO:0000259" key="2">
    <source>
        <dbReference type="Pfam" id="PF02754"/>
    </source>
</evidence>
<dbReference type="Pfam" id="PF02754">
    <property type="entry name" value="CCG"/>
    <property type="match status" value="2"/>
</dbReference>
<reference evidence="4" key="1">
    <citation type="journal article" date="2020" name="mSystems">
        <title>Genome- and Community-Level Interaction Insights into Carbon Utilization and Element Cycling Functions of Hydrothermarchaeota in Hydrothermal Sediment.</title>
        <authorList>
            <person name="Zhou Z."/>
            <person name="Liu Y."/>
            <person name="Xu W."/>
            <person name="Pan J."/>
            <person name="Luo Z.H."/>
            <person name="Li M."/>
        </authorList>
    </citation>
    <scope>NUCLEOTIDE SEQUENCE [LARGE SCALE GENOMIC DNA]</scope>
    <source>
        <strain evidence="4">SpSt-62</strain>
        <strain evidence="3">SpSt-97</strain>
    </source>
</reference>
<dbReference type="GO" id="GO:0016491">
    <property type="term" value="F:oxidoreductase activity"/>
    <property type="evidence" value="ECO:0007669"/>
    <property type="project" value="UniProtKB-KW"/>
</dbReference>
<sequence length="269" mass="29950">MKFFPGCMIHNRYPGVERSLFFVFENLGVDIEPLRKSSCCPAPSITKSVSTELWEEIALRNIRLANKDTILTACNGCFTTLLEVSEKYKIGEVRHVAEYLYSEFGLKGIKKSIAKKIPIRVAVHYGCHFFRPSKSKKFTSPEKPKMLDELVEVLGAESVNYRYKFMCCGGGGGVRAGAKDVSLNLLNKKMMGIAEANVDAIVVICPLCLNQFDIGQLELKNDYNIPVIHYIQLLAIAMGLDVEQSGITTHKVVSNDLVEKLVKGEIHGD</sequence>